<dbReference type="InterPro" id="IPR000189">
    <property type="entry name" value="Transglyc_AS"/>
</dbReference>
<dbReference type="CDD" id="cd13401">
    <property type="entry name" value="Slt70-like"/>
    <property type="match status" value="1"/>
</dbReference>
<reference evidence="7" key="1">
    <citation type="journal article" date="2019" name="Int. J. Syst. Evol. Microbiol.">
        <title>The Global Catalogue of Microorganisms (GCM) 10K type strain sequencing project: providing services to taxonomists for standard genome sequencing and annotation.</title>
        <authorList>
            <consortium name="The Broad Institute Genomics Platform"/>
            <consortium name="The Broad Institute Genome Sequencing Center for Infectious Disease"/>
            <person name="Wu L."/>
            <person name="Ma J."/>
        </authorList>
    </citation>
    <scope>NUCLEOTIDE SEQUENCE [LARGE SCALE GENOMIC DNA]</scope>
    <source>
        <strain evidence="7">JCM 9933</strain>
    </source>
</reference>
<dbReference type="PROSITE" id="PS00922">
    <property type="entry name" value="TRANSGLYCOSYLASE"/>
    <property type="match status" value="1"/>
</dbReference>
<gene>
    <name evidence="6" type="ORF">GCM10009416_47960</name>
</gene>
<dbReference type="InterPro" id="IPR008258">
    <property type="entry name" value="Transglycosylase_SLT_dom_1"/>
</dbReference>
<comment type="similarity">
    <text evidence="1">Belongs to the transglycosylase Slt family.</text>
</comment>
<dbReference type="Gene3D" id="1.10.530.10">
    <property type="match status" value="1"/>
</dbReference>
<evidence type="ECO:0000256" key="1">
    <source>
        <dbReference type="ARBA" id="ARBA00007734"/>
    </source>
</evidence>
<name>A0ABP3R776_9PROT</name>
<keyword evidence="7" id="KW-1185">Reference proteome</keyword>
<dbReference type="SUPFAM" id="SSF53955">
    <property type="entry name" value="Lysozyme-like"/>
    <property type="match status" value="1"/>
</dbReference>
<evidence type="ECO:0000313" key="7">
    <source>
        <dbReference type="Proteomes" id="UP001501588"/>
    </source>
</evidence>
<dbReference type="InterPro" id="IPR023346">
    <property type="entry name" value="Lysozyme-like_dom_sf"/>
</dbReference>
<evidence type="ECO:0000313" key="6">
    <source>
        <dbReference type="EMBL" id="GAA0604748.1"/>
    </source>
</evidence>
<dbReference type="Gene3D" id="1.25.20.10">
    <property type="entry name" value="Bacterial muramidases"/>
    <property type="match status" value="1"/>
</dbReference>
<evidence type="ECO:0000259" key="5">
    <source>
        <dbReference type="Pfam" id="PF01464"/>
    </source>
</evidence>
<accession>A0ABP3R776</accession>
<protein>
    <submittedName>
        <fullName evidence="6">Lytic transglycosylase domain-containing protein</fullName>
    </submittedName>
</protein>
<dbReference type="Proteomes" id="UP001501588">
    <property type="component" value="Unassembled WGS sequence"/>
</dbReference>
<dbReference type="PANTHER" id="PTHR37423:SF2">
    <property type="entry name" value="MEMBRANE-BOUND LYTIC MUREIN TRANSGLYCOSYLASE C"/>
    <property type="match status" value="1"/>
</dbReference>
<dbReference type="EMBL" id="BAAAFZ010000096">
    <property type="protein sequence ID" value="GAA0604748.1"/>
    <property type="molecule type" value="Genomic_DNA"/>
</dbReference>
<dbReference type="PANTHER" id="PTHR37423">
    <property type="entry name" value="SOLUBLE LYTIC MUREIN TRANSGLYCOSYLASE-RELATED"/>
    <property type="match status" value="1"/>
</dbReference>
<organism evidence="6 7">
    <name type="scientific">Craurococcus roseus</name>
    <dbReference type="NCBI Taxonomy" id="77585"/>
    <lineage>
        <taxon>Bacteria</taxon>
        <taxon>Pseudomonadati</taxon>
        <taxon>Pseudomonadota</taxon>
        <taxon>Alphaproteobacteria</taxon>
        <taxon>Acetobacterales</taxon>
        <taxon>Acetobacteraceae</taxon>
        <taxon>Craurococcus</taxon>
    </lineage>
</organism>
<dbReference type="Pfam" id="PF01464">
    <property type="entry name" value="SLT"/>
    <property type="match status" value="1"/>
</dbReference>
<dbReference type="InterPro" id="IPR008939">
    <property type="entry name" value="Lytic_TGlycosylase_superhlx_U"/>
</dbReference>
<comment type="similarity">
    <text evidence="2">Belongs to the virb1 family.</text>
</comment>
<keyword evidence="3" id="KW-0732">Signal</keyword>
<evidence type="ECO:0000256" key="2">
    <source>
        <dbReference type="ARBA" id="ARBA00009387"/>
    </source>
</evidence>
<sequence>MARRSKRPLLGGIVLGAVTCAGIGVLAAAQRADNQTERARAAAQAPAAAQAAPLQQTALSLPRPPAPGNGGAAVNGLPTVLHPSEASRLRRAFELQAAGDFAAAARETERLEDKRLFGQVLAHRWLQPGAQPTAADLQAWLARHGDHPDAPRLHALLVRLLPRGADLPPAPVQPEALSPDLSLAPEERDPPSAAPVARNPSLDRTVRERAQAGNAESALALVERTRGMTPAYAAALRADVALVLFRRGEDAKALRIAAEGAAGGSPRAAYATGLAAWGLDRPDIALPFFERAARAEAAPPALRSAAAFWTARAAVRARRPELYTPWMMQAAQESRTFYGLVARRSLGLPANFAWEGELAGDADMAPVAETAGGWRALALLQVGQHARAEAELRQLWSQARNHPGLVRAMLGVATVAGLNGLSSQLAAASQSADGRPRDFARYPLPRLQPQGGFRVDPALLYAIALQESRFDAEAVSPAGARGMMQIMPATASHITGDPSWREPAAAKRLNDPRLSLDLGQRYVHHLARLDAVEGNLIRVLAAYNAGPGNLQKWLPAHGHRDDPFLFIEAIPLDETRNYVQQVLAYSWIYASRLGLPSRSLDQIAAGEFPRFAGSDEVTSMLRRGRGRPR</sequence>
<proteinExistence type="inferred from homology"/>
<comment type="caution">
    <text evidence="6">The sequence shown here is derived from an EMBL/GenBank/DDBJ whole genome shotgun (WGS) entry which is preliminary data.</text>
</comment>
<evidence type="ECO:0000256" key="4">
    <source>
        <dbReference type="SAM" id="MobiDB-lite"/>
    </source>
</evidence>
<feature type="region of interest" description="Disordered" evidence="4">
    <location>
        <begin position="169"/>
        <end position="215"/>
    </location>
</feature>
<feature type="domain" description="Transglycosylase SLT" evidence="5">
    <location>
        <begin position="453"/>
        <end position="561"/>
    </location>
</feature>
<evidence type="ECO:0000256" key="3">
    <source>
        <dbReference type="ARBA" id="ARBA00022729"/>
    </source>
</evidence>
<dbReference type="SUPFAM" id="SSF48435">
    <property type="entry name" value="Bacterial muramidases"/>
    <property type="match status" value="1"/>
</dbReference>